<dbReference type="SUPFAM" id="SSF50998">
    <property type="entry name" value="Quinoprotein alcohol dehydrogenase-like"/>
    <property type="match status" value="1"/>
</dbReference>
<dbReference type="EMBL" id="BLLF01000402">
    <property type="protein sequence ID" value="GFH11420.1"/>
    <property type="molecule type" value="Genomic_DNA"/>
</dbReference>
<dbReference type="InterPro" id="IPR052091">
    <property type="entry name" value="Beta-ala_Activ/Resist"/>
</dbReference>
<dbReference type="PANTHER" id="PTHR44394">
    <property type="entry name" value="BETA-ALANINE-ACTIVATING ENZYME"/>
    <property type="match status" value="1"/>
</dbReference>
<comment type="caution">
    <text evidence="2">The sequence shown here is derived from an EMBL/GenBank/DDBJ whole genome shotgun (WGS) entry which is preliminary data.</text>
</comment>
<feature type="region of interest" description="Disordered" evidence="1">
    <location>
        <begin position="144"/>
        <end position="166"/>
    </location>
</feature>
<evidence type="ECO:0000313" key="2">
    <source>
        <dbReference type="EMBL" id="GFH11420.1"/>
    </source>
</evidence>
<sequence length="377" mass="38584">PVASPDGVLVVAAHVDGCVVGLDSLSGHQVWMSRVQGQVFAALCLCHCPFPCTTDTSFQLLSPPSPVAAQTETVHCAAAPTSVIPATPCSRPAPLAAPATPPDKACQPASCEGPTLLSQPVAAAPLLQLATAGPILEEGAPSLTTHQAGSAEPDTPGQLPAAPGPRLESPGQLLAAVLVVTHSGQLSCLSCAGGEQLWQVQVGHGPISCAPCCWLHQGASMASAAGDTLTGLMSQTPPQPVLHVLVASSQGVLSHFSVRQWAPCAMLDPLIRRPSKVAAGLEIQCLQEVRLPGELFSSPALLKPLLWRGHGSNEGSTEVLVALGCRDDKLYGAWARNQGCTNAGTGKGTWGKTCKACRAPSHTAEATLVLAAGRLTK</sequence>
<feature type="non-terminal residue" evidence="2">
    <location>
        <position position="1"/>
    </location>
</feature>
<dbReference type="Proteomes" id="UP000485058">
    <property type="component" value="Unassembled WGS sequence"/>
</dbReference>
<dbReference type="PANTHER" id="PTHR44394:SF1">
    <property type="entry name" value="BETA-ALANINE-ACTIVATING ENZYME"/>
    <property type="match status" value="1"/>
</dbReference>
<gene>
    <name evidence="2" type="ORF">HaLaN_06913</name>
</gene>
<feature type="non-terminal residue" evidence="2">
    <location>
        <position position="377"/>
    </location>
</feature>
<protein>
    <submittedName>
        <fullName evidence="2">Uncharacterized protein</fullName>
    </submittedName>
</protein>
<keyword evidence="3" id="KW-1185">Reference proteome</keyword>
<proteinExistence type="predicted"/>
<evidence type="ECO:0000256" key="1">
    <source>
        <dbReference type="SAM" id="MobiDB-lite"/>
    </source>
</evidence>
<accession>A0A699YN34</accession>
<reference evidence="2 3" key="1">
    <citation type="submission" date="2020-02" db="EMBL/GenBank/DDBJ databases">
        <title>Draft genome sequence of Haematococcus lacustris strain NIES-144.</title>
        <authorList>
            <person name="Morimoto D."/>
            <person name="Nakagawa S."/>
            <person name="Yoshida T."/>
            <person name="Sawayama S."/>
        </authorList>
    </citation>
    <scope>NUCLEOTIDE SEQUENCE [LARGE SCALE GENOMIC DNA]</scope>
    <source>
        <strain evidence="2 3">NIES-144</strain>
    </source>
</reference>
<dbReference type="AlphaFoldDB" id="A0A699YN34"/>
<name>A0A699YN34_HAELA</name>
<evidence type="ECO:0000313" key="3">
    <source>
        <dbReference type="Proteomes" id="UP000485058"/>
    </source>
</evidence>
<dbReference type="GO" id="GO:0043041">
    <property type="term" value="P:amino acid activation for nonribosomal peptide biosynthetic process"/>
    <property type="evidence" value="ECO:0007669"/>
    <property type="project" value="TreeGrafter"/>
</dbReference>
<dbReference type="InterPro" id="IPR011047">
    <property type="entry name" value="Quinoprotein_ADH-like_sf"/>
</dbReference>
<organism evidence="2 3">
    <name type="scientific">Haematococcus lacustris</name>
    <name type="common">Green alga</name>
    <name type="synonym">Haematococcus pluvialis</name>
    <dbReference type="NCBI Taxonomy" id="44745"/>
    <lineage>
        <taxon>Eukaryota</taxon>
        <taxon>Viridiplantae</taxon>
        <taxon>Chlorophyta</taxon>
        <taxon>core chlorophytes</taxon>
        <taxon>Chlorophyceae</taxon>
        <taxon>CS clade</taxon>
        <taxon>Chlamydomonadales</taxon>
        <taxon>Haematococcaceae</taxon>
        <taxon>Haematococcus</taxon>
    </lineage>
</organism>